<feature type="domain" description="POPLD" evidence="6">
    <location>
        <begin position="588"/>
        <end position="693"/>
    </location>
</feature>
<dbReference type="Pfam" id="PF08170">
    <property type="entry name" value="POPLD"/>
    <property type="match status" value="1"/>
</dbReference>
<feature type="region of interest" description="Disordered" evidence="4">
    <location>
        <begin position="524"/>
        <end position="562"/>
    </location>
</feature>
<dbReference type="PANTHER" id="PTHR22731">
    <property type="entry name" value="RIBONUCLEASES P/MRP PROTEIN SUBUNIT POP1"/>
    <property type="match status" value="1"/>
</dbReference>
<dbReference type="InterPro" id="IPR012590">
    <property type="entry name" value="POPLD_dom"/>
</dbReference>
<feature type="compositionally biased region" description="Pro residues" evidence="4">
    <location>
        <begin position="1"/>
        <end position="11"/>
    </location>
</feature>
<feature type="compositionally biased region" description="Basic residues" evidence="4">
    <location>
        <begin position="832"/>
        <end position="842"/>
    </location>
</feature>
<reference evidence="8 9" key="1">
    <citation type="submission" date="2017-03" db="EMBL/GenBank/DDBJ databases">
        <title>Genomes of endolithic fungi from Antarctica.</title>
        <authorList>
            <person name="Coleine C."/>
            <person name="Masonjones S."/>
            <person name="Stajich J.E."/>
        </authorList>
    </citation>
    <scope>NUCLEOTIDE SEQUENCE [LARGE SCALE GENOMIC DNA]</scope>
    <source>
        <strain evidence="8 9">CCFEE 5311</strain>
    </source>
</reference>
<feature type="region of interest" description="Disordered" evidence="4">
    <location>
        <begin position="711"/>
        <end position="748"/>
    </location>
</feature>
<feature type="region of interest" description="Disordered" evidence="4">
    <location>
        <begin position="829"/>
        <end position="853"/>
    </location>
</feature>
<keyword evidence="2" id="KW-0819">tRNA processing</keyword>
<sequence>MAPTRPPPPPNNIKKRKEAPTDPQTNASKRYKPTDHRQKTRDARTLSTQTSSKAFKNGELDVSAFVKSRAFEISALEEGMARSKKALNRRAFQQVPKELRRRTASHNVKRVPKRLRERGKREMADDNTPTVTARRRKPTAHMRLRLETVKNLRALGAKRKAGMDRVKVTVADPNGAPPTKSTDSAKDKQQPAESTTAIKARTPKIKKSLLATPPVPKAKFRKRQIHKSWLPTHLFHAKRARMTAPSAPLWRFSVPLTPTAKSYRPTHRASHERGAVAWDMSYIATVQLEGREGSLIGMLKVLGVAEEELLGRKGEKWRQGKRALESFVYEREAPHDPVAPVTIIWCVSAAEESAGMAGKEKRNRKLLLRVHPSAFYQLWEELLRLAKVAKPAVSVEDLRFDIGSLEITGPGGTEALLSALWPSRITSEPLADRDSASTATDIDSESRNKNTIVEETWSSLAGLTNPAMVPKNALLAFNVQDPRLHHPPRTIKLPKTDAEQHKLLELIASWPVDAAQQPPELFDRKARQAASATMPSQKAVNRRKGLAAPGQHPEPLPKDPQIPVLLYTTAPSTTDKGASGRPPPNSGSWTLLTPWKCMQPIWYSLMYYPLSTGQQPRFGGLDQYRQLSFEAGKAWFPGDFPGTKAGWEWEYAERRKREAEWRRRPKGKRVSFERVEVGEGVRGEIGIGWGCDWERLIGGALVASEGEEAAMNVEKAAESGDKSAENGKTKAQEEPKEPPQQAPSKPPHLTQLSARQALALLATPPATPPATTTVKLPPHIHLPSALTTVRLTLLTRGVPQPCARIYRLPSSTANPELRRQWLALLPTDTHKPTQKRGGKHALPRGLPKTGEVPPHVVQQRLAKSLLEPVRAGEEGYPSCPGEEDLVGFVATGSYDLAAGFGTGIGSLLVERVMGREEAGERHLCVVRSSGTGVARLGRWEVI</sequence>
<feature type="domain" description="POP1 C-terminal" evidence="7">
    <location>
        <begin position="785"/>
        <end position="941"/>
    </location>
</feature>
<evidence type="ECO:0008006" key="10">
    <source>
        <dbReference type="Google" id="ProtNLM"/>
    </source>
</evidence>
<organism evidence="8 9">
    <name type="scientific">Friedmanniomyces endolithicus</name>
    <dbReference type="NCBI Taxonomy" id="329885"/>
    <lineage>
        <taxon>Eukaryota</taxon>
        <taxon>Fungi</taxon>
        <taxon>Dikarya</taxon>
        <taxon>Ascomycota</taxon>
        <taxon>Pezizomycotina</taxon>
        <taxon>Dothideomycetes</taxon>
        <taxon>Dothideomycetidae</taxon>
        <taxon>Mycosphaerellales</taxon>
        <taxon>Teratosphaeriaceae</taxon>
        <taxon>Friedmanniomyces</taxon>
    </lineage>
</organism>
<gene>
    <name evidence="8" type="ORF">B0A54_10827</name>
</gene>
<name>A0A4U0UVR4_9PEZI</name>
<evidence type="ECO:0000256" key="4">
    <source>
        <dbReference type="SAM" id="MobiDB-lite"/>
    </source>
</evidence>
<dbReference type="OrthoDB" id="442863at2759"/>
<dbReference type="GO" id="GO:0000172">
    <property type="term" value="C:ribonuclease MRP complex"/>
    <property type="evidence" value="ECO:0007669"/>
    <property type="project" value="InterPro"/>
</dbReference>
<feature type="compositionally biased region" description="Basic and acidic residues" evidence="4">
    <location>
        <begin position="715"/>
        <end position="737"/>
    </location>
</feature>
<dbReference type="InterPro" id="IPR055079">
    <property type="entry name" value="POP1_C"/>
</dbReference>
<evidence type="ECO:0000313" key="8">
    <source>
        <dbReference type="EMBL" id="TKA40221.1"/>
    </source>
</evidence>
<evidence type="ECO:0000256" key="1">
    <source>
        <dbReference type="ARBA" id="ARBA00004123"/>
    </source>
</evidence>
<protein>
    <recommendedName>
        <fullName evidence="10">Pop1 N-terminal domain-containing protein</fullName>
    </recommendedName>
</protein>
<feature type="region of interest" description="Disordered" evidence="4">
    <location>
        <begin position="113"/>
        <end position="135"/>
    </location>
</feature>
<evidence type="ECO:0000259" key="6">
    <source>
        <dbReference type="Pfam" id="PF08170"/>
    </source>
</evidence>
<dbReference type="Proteomes" id="UP000310066">
    <property type="component" value="Unassembled WGS sequence"/>
</dbReference>
<feature type="region of interest" description="Disordered" evidence="4">
    <location>
        <begin position="1"/>
        <end position="52"/>
    </location>
</feature>
<dbReference type="Pfam" id="PF06978">
    <property type="entry name" value="POP1_N"/>
    <property type="match status" value="1"/>
</dbReference>
<dbReference type="GO" id="GO:0005655">
    <property type="term" value="C:nucleolar ribonuclease P complex"/>
    <property type="evidence" value="ECO:0007669"/>
    <property type="project" value="InterPro"/>
</dbReference>
<feature type="compositionally biased region" description="Polar residues" evidence="4">
    <location>
        <begin position="530"/>
        <end position="539"/>
    </location>
</feature>
<feature type="domain" description="Pop1 N-terminal" evidence="5">
    <location>
        <begin position="65"/>
        <end position="290"/>
    </location>
</feature>
<keyword evidence="3" id="KW-0539">Nucleus</keyword>
<evidence type="ECO:0000256" key="2">
    <source>
        <dbReference type="ARBA" id="ARBA00022694"/>
    </source>
</evidence>
<evidence type="ECO:0000313" key="9">
    <source>
        <dbReference type="Proteomes" id="UP000310066"/>
    </source>
</evidence>
<dbReference type="PANTHER" id="PTHR22731:SF3">
    <property type="entry name" value="RIBONUCLEASES P_MRP PROTEIN SUBUNIT POP1"/>
    <property type="match status" value="1"/>
</dbReference>
<dbReference type="InterPro" id="IPR039182">
    <property type="entry name" value="Pop1"/>
</dbReference>
<accession>A0A4U0UVR4</accession>
<dbReference type="GO" id="GO:0001682">
    <property type="term" value="P:tRNA 5'-leader removal"/>
    <property type="evidence" value="ECO:0007669"/>
    <property type="project" value="InterPro"/>
</dbReference>
<feature type="region of interest" description="Disordered" evidence="4">
    <location>
        <begin position="169"/>
        <end position="205"/>
    </location>
</feature>
<dbReference type="AlphaFoldDB" id="A0A4U0UVR4"/>
<dbReference type="EMBL" id="NAJP01000034">
    <property type="protein sequence ID" value="TKA40221.1"/>
    <property type="molecule type" value="Genomic_DNA"/>
</dbReference>
<evidence type="ECO:0000259" key="7">
    <source>
        <dbReference type="Pfam" id="PF22770"/>
    </source>
</evidence>
<proteinExistence type="predicted"/>
<feature type="compositionally biased region" description="Basic and acidic residues" evidence="4">
    <location>
        <begin position="32"/>
        <end position="44"/>
    </location>
</feature>
<evidence type="ECO:0000259" key="5">
    <source>
        <dbReference type="Pfam" id="PF06978"/>
    </source>
</evidence>
<dbReference type="InterPro" id="IPR009723">
    <property type="entry name" value="Pop1_N"/>
</dbReference>
<dbReference type="Pfam" id="PF22770">
    <property type="entry name" value="POP1_C"/>
    <property type="match status" value="1"/>
</dbReference>
<evidence type="ECO:0000256" key="3">
    <source>
        <dbReference type="ARBA" id="ARBA00023242"/>
    </source>
</evidence>
<dbReference type="STRING" id="329885.A0A4U0UVR4"/>
<comment type="subcellular location">
    <subcellularLocation>
        <location evidence="1">Nucleus</location>
    </subcellularLocation>
</comment>
<comment type="caution">
    <text evidence="8">The sequence shown here is derived from an EMBL/GenBank/DDBJ whole genome shotgun (WGS) entry which is preliminary data.</text>
</comment>